<reference evidence="7 8" key="1">
    <citation type="submission" date="2017-10" db="EMBL/GenBank/DDBJ databases">
        <title>The draft genome sequence of Williamsia sp. BULT 1.1 isolated from the semi-arid grassland soils from South Africa.</title>
        <authorList>
            <person name="Kabwe M.H."/>
            <person name="Govender N."/>
            <person name="Mutseka Lunga P."/>
            <person name="Vikram S."/>
            <person name="Makhalanyane T.P."/>
        </authorList>
    </citation>
    <scope>NUCLEOTIDE SEQUENCE [LARGE SCALE GENOMIC DNA]</scope>
    <source>
        <strain evidence="7 8">BULT 1.1</strain>
    </source>
</reference>
<dbReference type="EMBL" id="PEBD01000008">
    <property type="protein sequence ID" value="PHV66744.1"/>
    <property type="molecule type" value="Genomic_DNA"/>
</dbReference>
<feature type="region of interest" description="Disordered" evidence="5">
    <location>
        <begin position="1"/>
        <end position="20"/>
    </location>
</feature>
<organism evidence="7 8">
    <name type="scientific">Williamsia marianensis</name>
    <dbReference type="NCBI Taxonomy" id="85044"/>
    <lineage>
        <taxon>Bacteria</taxon>
        <taxon>Bacillati</taxon>
        <taxon>Actinomycetota</taxon>
        <taxon>Actinomycetes</taxon>
        <taxon>Mycobacteriales</taxon>
        <taxon>Nocardiaceae</taxon>
        <taxon>Williamsia</taxon>
    </lineage>
</organism>
<accession>A0A2G3PLT4</accession>
<dbReference type="InterPro" id="IPR001647">
    <property type="entry name" value="HTH_TetR"/>
</dbReference>
<evidence type="ECO:0000256" key="1">
    <source>
        <dbReference type="ARBA" id="ARBA00023015"/>
    </source>
</evidence>
<dbReference type="InterPro" id="IPR009057">
    <property type="entry name" value="Homeodomain-like_sf"/>
</dbReference>
<dbReference type="Gene3D" id="1.10.357.10">
    <property type="entry name" value="Tetracycline Repressor, domain 2"/>
    <property type="match status" value="1"/>
</dbReference>
<dbReference type="Proteomes" id="UP000225108">
    <property type="component" value="Unassembled WGS sequence"/>
</dbReference>
<dbReference type="PROSITE" id="PS50977">
    <property type="entry name" value="HTH_TETR_2"/>
    <property type="match status" value="1"/>
</dbReference>
<keyword evidence="1" id="KW-0805">Transcription regulation</keyword>
<dbReference type="GO" id="GO:0000976">
    <property type="term" value="F:transcription cis-regulatory region binding"/>
    <property type="evidence" value="ECO:0007669"/>
    <property type="project" value="TreeGrafter"/>
</dbReference>
<dbReference type="InterPro" id="IPR041347">
    <property type="entry name" value="MftR_C"/>
</dbReference>
<dbReference type="InterPro" id="IPR050109">
    <property type="entry name" value="HTH-type_TetR-like_transc_reg"/>
</dbReference>
<dbReference type="PANTHER" id="PTHR30055:SF238">
    <property type="entry name" value="MYCOFACTOCIN BIOSYNTHESIS TRANSCRIPTIONAL REGULATOR MFTR-RELATED"/>
    <property type="match status" value="1"/>
</dbReference>
<protein>
    <submittedName>
        <fullName evidence="7">TetR family transcriptional regulator</fullName>
    </submittedName>
</protein>
<evidence type="ECO:0000313" key="8">
    <source>
        <dbReference type="Proteomes" id="UP000225108"/>
    </source>
</evidence>
<keyword evidence="2 4" id="KW-0238">DNA-binding</keyword>
<dbReference type="GO" id="GO:0003700">
    <property type="term" value="F:DNA-binding transcription factor activity"/>
    <property type="evidence" value="ECO:0007669"/>
    <property type="project" value="TreeGrafter"/>
</dbReference>
<dbReference type="PROSITE" id="PS01081">
    <property type="entry name" value="HTH_TETR_1"/>
    <property type="match status" value="1"/>
</dbReference>
<evidence type="ECO:0000259" key="6">
    <source>
        <dbReference type="PROSITE" id="PS50977"/>
    </source>
</evidence>
<sequence length="207" mass="22709">MADGEVRAAVTDTVDRGGRPAATSAHELAAAAQELFIAHGFEQTSVEDIATAVGVSRRTFFRYFATKADVLWVESDTEFARLTAFLAADDGTAAPRDVVEAAIVSALAFRPEDEEWARHRAQLVLTVPAVQSYASVLYRQWREAISDFIRCRGLWRTDELFSIAFAHSTTAAIMTGHEYWVSHPETTLPQCLRSSIQLLVPSGPPAP</sequence>
<dbReference type="SUPFAM" id="SSF46689">
    <property type="entry name" value="Homeodomain-like"/>
    <property type="match status" value="1"/>
</dbReference>
<dbReference type="Gene3D" id="1.10.10.60">
    <property type="entry name" value="Homeodomain-like"/>
    <property type="match status" value="1"/>
</dbReference>
<dbReference type="InterPro" id="IPR023772">
    <property type="entry name" value="DNA-bd_HTH_TetR-type_CS"/>
</dbReference>
<evidence type="ECO:0000313" key="7">
    <source>
        <dbReference type="EMBL" id="PHV66744.1"/>
    </source>
</evidence>
<comment type="caution">
    <text evidence="7">The sequence shown here is derived from an EMBL/GenBank/DDBJ whole genome shotgun (WGS) entry which is preliminary data.</text>
</comment>
<dbReference type="Pfam" id="PF00440">
    <property type="entry name" value="TetR_N"/>
    <property type="match status" value="1"/>
</dbReference>
<feature type="DNA-binding region" description="H-T-H motif" evidence="4">
    <location>
        <begin position="45"/>
        <end position="64"/>
    </location>
</feature>
<dbReference type="PRINTS" id="PR00455">
    <property type="entry name" value="HTHTETR"/>
</dbReference>
<keyword evidence="3" id="KW-0804">Transcription</keyword>
<dbReference type="AlphaFoldDB" id="A0A2G3PLT4"/>
<evidence type="ECO:0000256" key="3">
    <source>
        <dbReference type="ARBA" id="ARBA00023163"/>
    </source>
</evidence>
<dbReference type="RefSeq" id="WP_099382770.1">
    <property type="nucleotide sequence ID" value="NZ_PEBD01000008.1"/>
</dbReference>
<feature type="domain" description="HTH tetR-type" evidence="6">
    <location>
        <begin position="22"/>
        <end position="82"/>
    </location>
</feature>
<gene>
    <name evidence="7" type="ORF">CSW57_10725</name>
</gene>
<evidence type="ECO:0000256" key="4">
    <source>
        <dbReference type="PROSITE-ProRule" id="PRU00335"/>
    </source>
</evidence>
<evidence type="ECO:0000256" key="5">
    <source>
        <dbReference type="SAM" id="MobiDB-lite"/>
    </source>
</evidence>
<dbReference type="Pfam" id="PF17754">
    <property type="entry name" value="TetR_C_14"/>
    <property type="match status" value="1"/>
</dbReference>
<dbReference type="PANTHER" id="PTHR30055">
    <property type="entry name" value="HTH-TYPE TRANSCRIPTIONAL REGULATOR RUTR"/>
    <property type="match status" value="1"/>
</dbReference>
<proteinExistence type="predicted"/>
<evidence type="ECO:0000256" key="2">
    <source>
        <dbReference type="ARBA" id="ARBA00023125"/>
    </source>
</evidence>
<name>A0A2G3PLT4_WILMA</name>